<dbReference type="OrthoDB" id="9785907at2"/>
<evidence type="ECO:0000313" key="1">
    <source>
        <dbReference type="EMBL" id="GAL83251.1"/>
    </source>
</evidence>
<evidence type="ECO:0008006" key="3">
    <source>
        <dbReference type="Google" id="ProtNLM"/>
    </source>
</evidence>
<reference evidence="1 2" key="1">
    <citation type="submission" date="2014-09" db="EMBL/GenBank/DDBJ databases">
        <title>Sporocytophaga myxococcoides PG-01 genome sequencing.</title>
        <authorList>
            <person name="Liu L."/>
            <person name="Gao P.J."/>
            <person name="Chen G.J."/>
            <person name="Wang L.S."/>
        </authorList>
    </citation>
    <scope>NUCLEOTIDE SEQUENCE [LARGE SCALE GENOMIC DNA]</scope>
    <source>
        <strain evidence="1 2">PG-01</strain>
    </source>
</reference>
<dbReference type="Proteomes" id="UP000030185">
    <property type="component" value="Unassembled WGS sequence"/>
</dbReference>
<dbReference type="InterPro" id="IPR036237">
    <property type="entry name" value="Xyl_isomerase-like_sf"/>
</dbReference>
<name>A0A098L8U4_9BACT</name>
<proteinExistence type="predicted"/>
<dbReference type="NCBIfam" id="NF035939">
    <property type="entry name" value="TIM_EboE"/>
    <property type="match status" value="1"/>
</dbReference>
<sequence length="409" mass="47676">MTFKKGFHLTYCTNIHPGETWEETFGNLKEYLPSIKEKVNPGRPFGIGLRLSDIAARELLANDNLFRFRQWLEVNGFYVFTINGFPYGGFHRTIVKDKVHLPDWNSRERIEYTVRLIKILNFLLPQGIEGGISTSPVSYRHWFKTNEQMDHIFRKASFHFAVITEYLIQLKSESGKIIHLDIEPEPDGIIEDTRGMINFYNNWLLPGAIKYFSEVKNMSAHEAEAAIREHIKVCFDVCHSSVLFESPAEMLALYKKEKIGIGKIQISAALKFRPSGLDHKELTNKLKSISDKIYLHQVVGRHQKEMKRYKDLPDMINDNNYGSCEEWRIHYHVPLFVSNYGILESTQSDILDVFQLLQHQSVTNVLEIETYTWSVLPEEVKIDLTESIVGEFKWVLDNLKVQYQNLWIK</sequence>
<dbReference type="AlphaFoldDB" id="A0A098L8U4"/>
<dbReference type="SUPFAM" id="SSF51658">
    <property type="entry name" value="Xylose isomerase-like"/>
    <property type="match status" value="1"/>
</dbReference>
<dbReference type="RefSeq" id="WP_045457854.1">
    <property type="nucleotide sequence ID" value="NZ_BBLT01000001.1"/>
</dbReference>
<comment type="caution">
    <text evidence="1">The sequence shown here is derived from an EMBL/GenBank/DDBJ whole genome shotgun (WGS) entry which is preliminary data.</text>
</comment>
<protein>
    <recommendedName>
        <fullName evidence="3">Xylose isomerase</fullName>
    </recommendedName>
</protein>
<keyword evidence="2" id="KW-1185">Reference proteome</keyword>
<gene>
    <name evidence="1" type="ORF">MYP_477</name>
</gene>
<dbReference type="EMBL" id="BBLT01000001">
    <property type="protein sequence ID" value="GAL83251.1"/>
    <property type="molecule type" value="Genomic_DNA"/>
</dbReference>
<accession>A0A098L8U4</accession>
<organism evidence="1 2">
    <name type="scientific">Sporocytophaga myxococcoides</name>
    <dbReference type="NCBI Taxonomy" id="153721"/>
    <lineage>
        <taxon>Bacteria</taxon>
        <taxon>Pseudomonadati</taxon>
        <taxon>Bacteroidota</taxon>
        <taxon>Cytophagia</taxon>
        <taxon>Cytophagales</taxon>
        <taxon>Cytophagaceae</taxon>
        <taxon>Sporocytophaga</taxon>
    </lineage>
</organism>
<dbReference type="eggNOG" id="COG1082">
    <property type="taxonomic scope" value="Bacteria"/>
</dbReference>
<dbReference type="STRING" id="153721.MYP_477"/>
<evidence type="ECO:0000313" key="2">
    <source>
        <dbReference type="Proteomes" id="UP000030185"/>
    </source>
</evidence>